<proteinExistence type="predicted"/>
<gene>
    <name evidence="1" type="ORF">FGF68_10750</name>
</gene>
<name>A0A5C4RSQ5_PROVB</name>
<accession>A0A5C4RSQ5</accession>
<comment type="caution">
    <text evidence="1">The sequence shown here is derived from an EMBL/GenBank/DDBJ whole genome shotgun (WGS) entry which is preliminary data.</text>
</comment>
<dbReference type="EMBL" id="VDCI01000025">
    <property type="protein sequence ID" value="TNJ34019.1"/>
    <property type="molecule type" value="Genomic_DNA"/>
</dbReference>
<dbReference type="Proteomes" id="UP000309544">
    <property type="component" value="Unassembled WGS sequence"/>
</dbReference>
<dbReference type="AlphaFoldDB" id="A0A5C4RSQ5"/>
<organism evidence="1 2">
    <name type="scientific">Prosthecochloris vibrioformis</name>
    <name type="common">Chlorobium vibrioforme</name>
    <dbReference type="NCBI Taxonomy" id="1098"/>
    <lineage>
        <taxon>Bacteria</taxon>
        <taxon>Pseudomonadati</taxon>
        <taxon>Chlorobiota</taxon>
        <taxon>Chlorobiia</taxon>
        <taxon>Chlorobiales</taxon>
        <taxon>Chlorobiaceae</taxon>
        <taxon>Prosthecochloris</taxon>
    </lineage>
</organism>
<evidence type="ECO:0000313" key="1">
    <source>
        <dbReference type="EMBL" id="TNJ34019.1"/>
    </source>
</evidence>
<keyword evidence="2" id="KW-1185">Reference proteome</keyword>
<evidence type="ECO:0000313" key="2">
    <source>
        <dbReference type="Proteomes" id="UP000309544"/>
    </source>
</evidence>
<sequence>MQQCTAVTRRHKAGSEEELVTAIDGWTPEQRLELKRLDNEYNLALLNQGINIFELEVRDKESARNIVVATKNMVPQLTLAIILQRGVLRDPCGIDRLNGAGIHDPACLQGYAHPPAGRDGE</sequence>
<protein>
    <submittedName>
        <fullName evidence="1">Uncharacterized protein</fullName>
    </submittedName>
</protein>
<reference evidence="1 2" key="1">
    <citation type="submission" date="2019-05" db="EMBL/GenBank/DDBJ databases">
        <title>Draft Whole-Genome sequence of the green sulfur bacterium Prosthecochloris vibrioformis DSM 260.</title>
        <authorList>
            <person name="Meyer T.E."/>
            <person name="Kyndt J.A."/>
        </authorList>
    </citation>
    <scope>NUCLEOTIDE SEQUENCE [LARGE SCALE GENOMIC DNA]</scope>
    <source>
        <strain evidence="1 2">DSM 260</strain>
    </source>
</reference>